<reference evidence="1 2" key="1">
    <citation type="submission" date="2024-02" db="EMBL/GenBank/DDBJ databases">
        <title>Microbulbifer aestuariivivens NBRC 112533.</title>
        <authorList>
            <person name="Ichikawa N."/>
            <person name="Katano-Makiyama Y."/>
            <person name="Hidaka K."/>
        </authorList>
    </citation>
    <scope>NUCLEOTIDE SEQUENCE [LARGE SCALE GENOMIC DNA]</scope>
    <source>
        <strain evidence="1 2">NBRC 112533</strain>
    </source>
</reference>
<sequence>MPFIYTALDRSKLDIEFEKQKKTGTCPSFFCFFALAPAVAGRPAADQIGGV</sequence>
<dbReference type="Proteomes" id="UP001408594">
    <property type="component" value="Unassembled WGS sequence"/>
</dbReference>
<dbReference type="EMBL" id="BAABRT010000004">
    <property type="protein sequence ID" value="GAA5524132.1"/>
    <property type="molecule type" value="Genomic_DNA"/>
</dbReference>
<accession>A0ABP9WLQ8</accession>
<proteinExistence type="predicted"/>
<evidence type="ECO:0000313" key="2">
    <source>
        <dbReference type="Proteomes" id="UP001408594"/>
    </source>
</evidence>
<comment type="caution">
    <text evidence="1">The sequence shown here is derived from an EMBL/GenBank/DDBJ whole genome shotgun (WGS) entry which is preliminary data.</text>
</comment>
<protein>
    <submittedName>
        <fullName evidence="1">Uncharacterized protein</fullName>
    </submittedName>
</protein>
<evidence type="ECO:0000313" key="1">
    <source>
        <dbReference type="EMBL" id="GAA5524132.1"/>
    </source>
</evidence>
<gene>
    <name evidence="1" type="ORF">Maes01_00686</name>
</gene>
<name>A0ABP9WLQ8_9GAMM</name>
<keyword evidence="2" id="KW-1185">Reference proteome</keyword>
<organism evidence="1 2">
    <name type="scientific">Microbulbifer aestuariivivens</name>
    <dbReference type="NCBI Taxonomy" id="1908308"/>
    <lineage>
        <taxon>Bacteria</taxon>
        <taxon>Pseudomonadati</taxon>
        <taxon>Pseudomonadota</taxon>
        <taxon>Gammaproteobacteria</taxon>
        <taxon>Cellvibrionales</taxon>
        <taxon>Microbulbiferaceae</taxon>
        <taxon>Microbulbifer</taxon>
    </lineage>
</organism>